<keyword evidence="2" id="KW-1185">Reference proteome</keyword>
<protein>
    <submittedName>
        <fullName evidence="1">Uncharacterized protein</fullName>
    </submittedName>
</protein>
<dbReference type="PATRIC" id="fig|1347342.6.peg.1439"/>
<proteinExistence type="predicted"/>
<dbReference type="AlphaFoldDB" id="T2KJS1"/>
<evidence type="ECO:0000313" key="2">
    <source>
        <dbReference type="Proteomes" id="UP000016160"/>
    </source>
</evidence>
<reference evidence="1 2" key="1">
    <citation type="journal article" date="2013" name="Appl. Environ. Microbiol.">
        <title>The genome of the alga-associated marine flavobacterium Formosa agariphila KMM 3901T reveals a broad potential for degradation of algal polysaccharides.</title>
        <authorList>
            <person name="Mann A.J."/>
            <person name="Hahnke R.L."/>
            <person name="Huang S."/>
            <person name="Werner J."/>
            <person name="Xing P."/>
            <person name="Barbeyron T."/>
            <person name="Huettel B."/>
            <person name="Stueber K."/>
            <person name="Reinhardt R."/>
            <person name="Harder J."/>
            <person name="Gloeckner F.O."/>
            <person name="Amann R.I."/>
            <person name="Teeling H."/>
        </authorList>
    </citation>
    <scope>NUCLEOTIDE SEQUENCE [LARGE SCALE GENOMIC DNA]</scope>
    <source>
        <strain evidence="2">DSM 15362 / KCTC 12365 / LMG 23005 / KMM 3901</strain>
    </source>
</reference>
<dbReference type="RefSeq" id="WP_169740920.1">
    <property type="nucleotide sequence ID" value="NZ_HG315671.1"/>
</dbReference>
<accession>T2KJS1</accession>
<dbReference type="EMBL" id="HG315671">
    <property type="protein sequence ID" value="CDF79142.1"/>
    <property type="molecule type" value="Genomic_DNA"/>
</dbReference>
<name>T2KJS1_FORAG</name>
<organism evidence="1 2">
    <name type="scientific">Formosa agariphila (strain DSM 15362 / KCTC 12365 / LMG 23005 / KMM 3901 / M-2Alg 35-1)</name>
    <dbReference type="NCBI Taxonomy" id="1347342"/>
    <lineage>
        <taxon>Bacteria</taxon>
        <taxon>Pseudomonadati</taxon>
        <taxon>Bacteroidota</taxon>
        <taxon>Flavobacteriia</taxon>
        <taxon>Flavobacteriales</taxon>
        <taxon>Flavobacteriaceae</taxon>
        <taxon>Formosa</taxon>
    </lineage>
</organism>
<gene>
    <name evidence="1" type="ORF">BN863_14300</name>
</gene>
<evidence type="ECO:0000313" key="1">
    <source>
        <dbReference type="EMBL" id="CDF79142.1"/>
    </source>
</evidence>
<dbReference type="HOGENOM" id="CLU_215512_0_0_10"/>
<dbReference type="Proteomes" id="UP000016160">
    <property type="component" value="Chromosome"/>
</dbReference>
<sequence>MDKLYPKTTSQIKLAPKKETLKFLLDYSKALKVIDVKTEKFKVILN</sequence>